<dbReference type="EMBL" id="KV427661">
    <property type="protein sequence ID" value="KZT01651.1"/>
    <property type="molecule type" value="Genomic_DNA"/>
</dbReference>
<dbReference type="GeneID" id="63822094"/>
<dbReference type="InParanoid" id="A0A165BU25"/>
<gene>
    <name evidence="1" type="ORF">LAESUDRAFT_663471</name>
</gene>
<dbReference type="Proteomes" id="UP000076871">
    <property type="component" value="Unassembled WGS sequence"/>
</dbReference>
<dbReference type="AlphaFoldDB" id="A0A165BU25"/>
<organism evidence="1 2">
    <name type="scientific">Laetiporus sulphureus 93-53</name>
    <dbReference type="NCBI Taxonomy" id="1314785"/>
    <lineage>
        <taxon>Eukaryota</taxon>
        <taxon>Fungi</taxon>
        <taxon>Dikarya</taxon>
        <taxon>Basidiomycota</taxon>
        <taxon>Agaricomycotina</taxon>
        <taxon>Agaricomycetes</taxon>
        <taxon>Polyporales</taxon>
        <taxon>Laetiporus</taxon>
    </lineage>
</organism>
<reference evidence="1 2" key="1">
    <citation type="journal article" date="2016" name="Mol. Biol. Evol.">
        <title>Comparative Genomics of Early-Diverging Mushroom-Forming Fungi Provides Insights into the Origins of Lignocellulose Decay Capabilities.</title>
        <authorList>
            <person name="Nagy L.G."/>
            <person name="Riley R."/>
            <person name="Tritt A."/>
            <person name="Adam C."/>
            <person name="Daum C."/>
            <person name="Floudas D."/>
            <person name="Sun H."/>
            <person name="Yadav J.S."/>
            <person name="Pangilinan J."/>
            <person name="Larsson K.H."/>
            <person name="Matsuura K."/>
            <person name="Barry K."/>
            <person name="Labutti K."/>
            <person name="Kuo R."/>
            <person name="Ohm R.A."/>
            <person name="Bhattacharya S.S."/>
            <person name="Shirouzu T."/>
            <person name="Yoshinaga Y."/>
            <person name="Martin F.M."/>
            <person name="Grigoriev I.V."/>
            <person name="Hibbett D.S."/>
        </authorList>
    </citation>
    <scope>NUCLEOTIDE SEQUENCE [LARGE SCALE GENOMIC DNA]</scope>
    <source>
        <strain evidence="1 2">93-53</strain>
    </source>
</reference>
<dbReference type="RefSeq" id="XP_040759391.1">
    <property type="nucleotide sequence ID" value="XM_040905064.1"/>
</dbReference>
<proteinExistence type="predicted"/>
<dbReference type="STRING" id="1314785.A0A165BU25"/>
<feature type="non-terminal residue" evidence="1">
    <location>
        <position position="1"/>
    </location>
</feature>
<dbReference type="OrthoDB" id="3267359at2759"/>
<keyword evidence="2" id="KW-1185">Reference proteome</keyword>
<accession>A0A165BU25</accession>
<protein>
    <submittedName>
        <fullName evidence="1">Uncharacterized protein</fullName>
    </submittedName>
</protein>
<evidence type="ECO:0000313" key="1">
    <source>
        <dbReference type="EMBL" id="KZT01651.1"/>
    </source>
</evidence>
<evidence type="ECO:0000313" key="2">
    <source>
        <dbReference type="Proteomes" id="UP000076871"/>
    </source>
</evidence>
<sequence length="153" mass="17596">LQALSTHSGVETLLIAVQTNFKFYSNPLIFYSNQRLVDYLEMMMKTSVRNYAVRIEGFTISDIEGMLYILYAYPVPVCITSPCWCISTHACLDKVLPVPIKCMIYQNFNENITAKYHHAIINYPLKKFCYPSDVGSKSELELLLWAWESGVTF</sequence>
<name>A0A165BU25_9APHY</name>